<keyword evidence="2" id="KW-1185">Reference proteome</keyword>
<dbReference type="RefSeq" id="WP_017802768.1">
    <property type="nucleotide sequence ID" value="NZ_JAGGMQ010000001.1"/>
</dbReference>
<dbReference type="EMBL" id="JAGGMQ010000001">
    <property type="protein sequence ID" value="MBP2167344.1"/>
    <property type="molecule type" value="Genomic_DNA"/>
</dbReference>
<evidence type="ECO:0000313" key="2">
    <source>
        <dbReference type="Proteomes" id="UP001195624"/>
    </source>
</evidence>
<name>A0ABS4P3V6_9GAMM</name>
<proteinExistence type="predicted"/>
<accession>A0ABS4P3V6</accession>
<reference evidence="2" key="1">
    <citation type="submission" date="2023-07" db="EMBL/GenBank/DDBJ databases">
        <title>Genome mining of underrepresented organisms for secondary metabolites.</title>
        <authorList>
            <person name="D'Agostino P.M."/>
        </authorList>
    </citation>
    <scope>NUCLEOTIDE SEQUENCE [LARGE SCALE GENOMIC DNA]</scope>
    <source>
        <strain evidence="2">WS4403</strain>
    </source>
</reference>
<dbReference type="Proteomes" id="UP001195624">
    <property type="component" value="Unassembled WGS sequence"/>
</dbReference>
<gene>
    <name evidence="1" type="ORF">J2125_000536</name>
</gene>
<evidence type="ECO:0000313" key="1">
    <source>
        <dbReference type="EMBL" id="MBP2167344.1"/>
    </source>
</evidence>
<protein>
    <submittedName>
        <fullName evidence="1">Uncharacterized protein</fullName>
    </submittedName>
</protein>
<comment type="caution">
    <text evidence="1">The sequence shown here is derived from an EMBL/GenBank/DDBJ whole genome shotgun (WGS) entry which is preliminary data.</text>
</comment>
<sequence>MRIVKEGDTRKVLCHQCGQSTATYRLRDVNFSDGSGMVKNILAGVCDQCDEVVSIPAQCTPQIKTAFEQRKLPLEVRVPAHYLDILNVATQKIDASLNEDFNKALILYYLHALTTGHYPQTQLKMLLSSDLADAKSSKRISMKVSQRQLEELNAIMQQQSMKKNSDVVKAVILKIHEDIIQEKNLAVLPELRGVAAAFG</sequence>
<organism evidence="1 2">
    <name type="scientific">Winslowiella toletana</name>
    <dbReference type="NCBI Taxonomy" id="92490"/>
    <lineage>
        <taxon>Bacteria</taxon>
        <taxon>Pseudomonadati</taxon>
        <taxon>Pseudomonadota</taxon>
        <taxon>Gammaproteobacteria</taxon>
        <taxon>Enterobacterales</taxon>
        <taxon>Erwiniaceae</taxon>
        <taxon>Winslowiella</taxon>
    </lineage>
</organism>